<comment type="caution">
    <text evidence="2">The sequence shown here is derived from an EMBL/GenBank/DDBJ whole genome shotgun (WGS) entry which is preliminary data.</text>
</comment>
<organism evidence="2 3">
    <name type="scientific">Solanum pinnatisectum</name>
    <name type="common">tansyleaf nightshade</name>
    <dbReference type="NCBI Taxonomy" id="50273"/>
    <lineage>
        <taxon>Eukaryota</taxon>
        <taxon>Viridiplantae</taxon>
        <taxon>Streptophyta</taxon>
        <taxon>Embryophyta</taxon>
        <taxon>Tracheophyta</taxon>
        <taxon>Spermatophyta</taxon>
        <taxon>Magnoliopsida</taxon>
        <taxon>eudicotyledons</taxon>
        <taxon>Gunneridae</taxon>
        <taxon>Pentapetalae</taxon>
        <taxon>asterids</taxon>
        <taxon>lamiids</taxon>
        <taxon>Solanales</taxon>
        <taxon>Solanaceae</taxon>
        <taxon>Solanoideae</taxon>
        <taxon>Solaneae</taxon>
        <taxon>Solanum</taxon>
    </lineage>
</organism>
<feature type="compositionally biased region" description="Polar residues" evidence="1">
    <location>
        <begin position="1"/>
        <end position="11"/>
    </location>
</feature>
<name>A0AAV9L6L6_9SOLN</name>
<evidence type="ECO:0000313" key="2">
    <source>
        <dbReference type="EMBL" id="KAK4721360.1"/>
    </source>
</evidence>
<accession>A0AAV9L6L6</accession>
<sequence>MLSQVVTNQAGKQRGNRQDVADTSRIHEFLRMNSPDFTNSSVTEDPENFVEELQKVFKVMHVADVEHVELDAYQLKGVARVWPSWGVSFPMN</sequence>
<dbReference type="EMBL" id="JAWPEI010000007">
    <property type="protein sequence ID" value="KAK4721360.1"/>
    <property type="molecule type" value="Genomic_DNA"/>
</dbReference>
<protein>
    <recommendedName>
        <fullName evidence="4">Gag-pol polyprotein</fullName>
    </recommendedName>
</protein>
<evidence type="ECO:0008006" key="4">
    <source>
        <dbReference type="Google" id="ProtNLM"/>
    </source>
</evidence>
<evidence type="ECO:0000256" key="1">
    <source>
        <dbReference type="SAM" id="MobiDB-lite"/>
    </source>
</evidence>
<gene>
    <name evidence="2" type="ORF">R3W88_011593</name>
</gene>
<dbReference type="AlphaFoldDB" id="A0AAV9L6L6"/>
<dbReference type="Proteomes" id="UP001311915">
    <property type="component" value="Unassembled WGS sequence"/>
</dbReference>
<evidence type="ECO:0000313" key="3">
    <source>
        <dbReference type="Proteomes" id="UP001311915"/>
    </source>
</evidence>
<feature type="region of interest" description="Disordered" evidence="1">
    <location>
        <begin position="1"/>
        <end position="23"/>
    </location>
</feature>
<reference evidence="2 3" key="1">
    <citation type="submission" date="2023-10" db="EMBL/GenBank/DDBJ databases">
        <title>Genome-Wide Identification Analysis in wild type Solanum Pinnatisectum Reveals Some Genes Defensing Phytophthora Infestans.</title>
        <authorList>
            <person name="Sun C."/>
        </authorList>
    </citation>
    <scope>NUCLEOTIDE SEQUENCE [LARGE SCALE GENOMIC DNA]</scope>
    <source>
        <strain evidence="2">LQN</strain>
        <tissue evidence="2">Leaf</tissue>
    </source>
</reference>
<keyword evidence="3" id="KW-1185">Reference proteome</keyword>
<proteinExistence type="predicted"/>